<dbReference type="Pfam" id="PF01535">
    <property type="entry name" value="PPR"/>
    <property type="match status" value="2"/>
</dbReference>
<dbReference type="PANTHER" id="PTHR47939:SF8">
    <property type="entry name" value="PENTACOTRIPEPTIDE-REPEAT REGION OF PRORP DOMAIN-CONTAINING PROTEIN"/>
    <property type="match status" value="1"/>
</dbReference>
<comment type="similarity">
    <text evidence="1">Belongs to the PPR family. P subfamily.</text>
</comment>
<dbReference type="PROSITE" id="PS51375">
    <property type="entry name" value="PPR"/>
    <property type="match status" value="4"/>
</dbReference>
<accession>A0A835VNI5</accession>
<sequence>MGGGVMRTAAKATSLGTFLHPVVDEAARRAARHQVAAISSVMPAVDSALSMSSISSDREQEVSSAVSRRAAWEIDDWEFACVEEEKLASAEPSPRLVFAPLPTLEEAKEATTDLKEAMEMVYFQSNYAPSSHNDCQSSVSGESSTVSSVPKHVAQMFSLLHGNSEAQVVVASLASDKNIWEAVMKNEKVMEFCKNPPTIATAEENKNPFEPCCENEFLYSGSSAVEPKEVTGVSKLADMLNNVKVKVMEMMGNVSDILQDFFGIGTGNSKSKTSTAEEPNLVADPNPSSDPNSKHKPLRFIIRSLLRQQDLDRLASDFKFHTSDRDFRSKANVYEIIIRRLVAGGRLDAVTDILEHHRLYNEKIIQEGFAVRLISLYGLAGMPDKAASLFRDLPDLGCPRTVFSFNAVLTAYARSKFDDRIAVMEEFISSHDSGIAPNVISYNILINALCEKGLFDDAVKTQDLMEQRGIKPDLITFNSLFCGFYGKGMLDKGDEIWQRMLDNGIQPDVRSFNAKIRGLSLQKMFPEAMQVFDELKSAGLKPDTLTFNALIKGLCRGGNWEDAKKFYEEMGKRGCFPDRHTLRELIPELCRGGEIDFAHQICTSGISNGFHVDVGVVQVMVDELAKASKYMKAKKLVILARSKKKCETSPYGSGSGTVVLRVTGLRSTSSKRERERGAKKREREEGSPKAAKEGRAGASWIKIVDRFERRLLRGRSLGISHRCRDLCSVIDLCFLHFLSFGAIPSPRLGFWSGSRRRSMSIDSPWGVEV</sequence>
<evidence type="ECO:0000256" key="3">
    <source>
        <dbReference type="PROSITE-ProRule" id="PRU00708"/>
    </source>
</evidence>
<dbReference type="InterPro" id="IPR011990">
    <property type="entry name" value="TPR-like_helical_dom_sf"/>
</dbReference>
<feature type="region of interest" description="Disordered" evidence="4">
    <location>
        <begin position="666"/>
        <end position="693"/>
    </location>
</feature>
<dbReference type="InterPro" id="IPR002885">
    <property type="entry name" value="PPR_rpt"/>
</dbReference>
<gene>
    <name evidence="5" type="ORF">HPP92_003692</name>
</gene>
<dbReference type="OrthoDB" id="185373at2759"/>
<feature type="repeat" description="PPR" evidence="3">
    <location>
        <begin position="543"/>
        <end position="577"/>
    </location>
</feature>
<dbReference type="Gene3D" id="1.25.40.10">
    <property type="entry name" value="Tetratricopeptide repeat domain"/>
    <property type="match status" value="2"/>
</dbReference>
<reference evidence="5 6" key="1">
    <citation type="journal article" date="2020" name="Nat. Food">
        <title>A phased Vanilla planifolia genome enables genetic improvement of flavour and production.</title>
        <authorList>
            <person name="Hasing T."/>
            <person name="Tang H."/>
            <person name="Brym M."/>
            <person name="Khazi F."/>
            <person name="Huang T."/>
            <person name="Chambers A.H."/>
        </authorList>
    </citation>
    <scope>NUCLEOTIDE SEQUENCE [LARGE SCALE GENOMIC DNA]</scope>
    <source>
        <tissue evidence="5">Leaf</tissue>
    </source>
</reference>
<feature type="repeat" description="PPR" evidence="3">
    <location>
        <begin position="473"/>
        <end position="507"/>
    </location>
</feature>
<dbReference type="Pfam" id="PF13041">
    <property type="entry name" value="PPR_2"/>
    <property type="match status" value="2"/>
</dbReference>
<dbReference type="Proteomes" id="UP000639772">
    <property type="component" value="Chromosome 1"/>
</dbReference>
<dbReference type="NCBIfam" id="TIGR00756">
    <property type="entry name" value="PPR"/>
    <property type="match status" value="4"/>
</dbReference>
<evidence type="ECO:0000256" key="1">
    <source>
        <dbReference type="ARBA" id="ARBA00007626"/>
    </source>
</evidence>
<organism evidence="5 6">
    <name type="scientific">Vanilla planifolia</name>
    <name type="common">Vanilla</name>
    <dbReference type="NCBI Taxonomy" id="51239"/>
    <lineage>
        <taxon>Eukaryota</taxon>
        <taxon>Viridiplantae</taxon>
        <taxon>Streptophyta</taxon>
        <taxon>Embryophyta</taxon>
        <taxon>Tracheophyta</taxon>
        <taxon>Spermatophyta</taxon>
        <taxon>Magnoliopsida</taxon>
        <taxon>Liliopsida</taxon>
        <taxon>Asparagales</taxon>
        <taxon>Orchidaceae</taxon>
        <taxon>Vanilloideae</taxon>
        <taxon>Vanilleae</taxon>
        <taxon>Vanilla</taxon>
    </lineage>
</organism>
<evidence type="ECO:0000313" key="6">
    <source>
        <dbReference type="Proteomes" id="UP000639772"/>
    </source>
</evidence>
<name>A0A835VNI5_VANPL</name>
<evidence type="ECO:0000313" key="5">
    <source>
        <dbReference type="EMBL" id="KAG0503620.1"/>
    </source>
</evidence>
<feature type="repeat" description="PPR" evidence="3">
    <location>
        <begin position="508"/>
        <end position="542"/>
    </location>
</feature>
<evidence type="ECO:0008006" key="7">
    <source>
        <dbReference type="Google" id="ProtNLM"/>
    </source>
</evidence>
<evidence type="ECO:0000256" key="2">
    <source>
        <dbReference type="ARBA" id="ARBA00022737"/>
    </source>
</evidence>
<keyword evidence="2" id="KW-0677">Repeat</keyword>
<feature type="compositionally biased region" description="Basic and acidic residues" evidence="4">
    <location>
        <begin position="670"/>
        <end position="693"/>
    </location>
</feature>
<comment type="caution">
    <text evidence="5">The sequence shown here is derived from an EMBL/GenBank/DDBJ whole genome shotgun (WGS) entry which is preliminary data.</text>
</comment>
<dbReference type="EMBL" id="JADCNM010000001">
    <property type="protein sequence ID" value="KAG0503620.1"/>
    <property type="molecule type" value="Genomic_DNA"/>
</dbReference>
<protein>
    <recommendedName>
        <fullName evidence="7">Pentatricopeptide repeat-containing protein</fullName>
    </recommendedName>
</protein>
<feature type="repeat" description="PPR" evidence="3">
    <location>
        <begin position="438"/>
        <end position="472"/>
    </location>
</feature>
<dbReference type="PANTHER" id="PTHR47939">
    <property type="entry name" value="MEMBRANE-ASSOCIATED SALT-INDUCIBLE PROTEIN-LIKE"/>
    <property type="match status" value="1"/>
</dbReference>
<proteinExistence type="inferred from homology"/>
<evidence type="ECO:0000256" key="4">
    <source>
        <dbReference type="SAM" id="MobiDB-lite"/>
    </source>
</evidence>
<dbReference type="AlphaFoldDB" id="A0A835VNI5"/>
<dbReference type="InterPro" id="IPR050667">
    <property type="entry name" value="PPR-containing_protein"/>
</dbReference>
<feature type="region of interest" description="Disordered" evidence="4">
    <location>
        <begin position="269"/>
        <end position="295"/>
    </location>
</feature>